<dbReference type="SMART" id="SM00487">
    <property type="entry name" value="DEXDc"/>
    <property type="match status" value="1"/>
</dbReference>
<feature type="domain" description="SWIM-type" evidence="4">
    <location>
        <begin position="55"/>
        <end position="88"/>
    </location>
</feature>
<dbReference type="Pfam" id="PF14528">
    <property type="entry name" value="LAGLIDADG_3"/>
    <property type="match status" value="1"/>
</dbReference>
<dbReference type="PROSITE" id="PS51192">
    <property type="entry name" value="HELICASE_ATP_BIND_1"/>
    <property type="match status" value="1"/>
</dbReference>
<dbReference type="InterPro" id="IPR027417">
    <property type="entry name" value="P-loop_NTPase"/>
</dbReference>
<dbReference type="Gene3D" id="3.40.50.300">
    <property type="entry name" value="P-loop containing nucleotide triphosphate hydrolases"/>
    <property type="match status" value="1"/>
</dbReference>
<feature type="domain" description="Helicase C-terminal" evidence="6">
    <location>
        <begin position="1285"/>
        <end position="1438"/>
    </location>
</feature>
<organism evidence="7">
    <name type="scientific">Deinococcus sp. VB142</name>
    <dbReference type="NCBI Taxonomy" id="3112952"/>
    <lineage>
        <taxon>Bacteria</taxon>
        <taxon>Thermotogati</taxon>
        <taxon>Deinococcota</taxon>
        <taxon>Deinococci</taxon>
        <taxon>Deinococcales</taxon>
        <taxon>Deinococcaceae</taxon>
        <taxon>Deinococcus</taxon>
    </lineage>
</organism>
<evidence type="ECO:0000259" key="4">
    <source>
        <dbReference type="PROSITE" id="PS50966"/>
    </source>
</evidence>
<dbReference type="SUPFAM" id="SSF51294">
    <property type="entry name" value="Hedgehog/intein (Hint) domain"/>
    <property type="match status" value="1"/>
</dbReference>
<dbReference type="Gene3D" id="3.10.28.10">
    <property type="entry name" value="Homing endonucleases"/>
    <property type="match status" value="1"/>
</dbReference>
<reference evidence="7" key="1">
    <citation type="submission" date="2024-03" db="EMBL/GenBank/DDBJ databases">
        <title>Deinococcus weizhi sp. nov., isolated from human skin.</title>
        <authorList>
            <person name="Wei Z."/>
            <person name="Tian F."/>
            <person name="Yang C."/>
            <person name="Xin L.T."/>
            <person name="Wen Z.J."/>
            <person name="Lan K.C."/>
            <person name="Yu L."/>
            <person name="Zhe W."/>
            <person name="Dan F.D."/>
            <person name="Jun W."/>
            <person name="Rui Z."/>
            <person name="Yong X.J."/>
            <person name="Ting Y."/>
            <person name="Wei X."/>
            <person name="Xu Z.G."/>
            <person name="Xin Z."/>
            <person name="Dong F.G."/>
            <person name="Ni X.M."/>
            <person name="Zheng M.G."/>
            <person name="Chun Y."/>
            <person name="Qian W.X."/>
        </authorList>
    </citation>
    <scope>NUCLEOTIDE SEQUENCE</scope>
    <source>
        <strain evidence="7">VB142</strain>
    </source>
</reference>
<dbReference type="InterPro" id="IPR014001">
    <property type="entry name" value="Helicase_ATP-bd"/>
</dbReference>
<dbReference type="InterPro" id="IPR036844">
    <property type="entry name" value="Hint_dom_sf"/>
</dbReference>
<dbReference type="EMBL" id="CP149782">
    <property type="protein sequence ID" value="WYF44626.1"/>
    <property type="molecule type" value="Genomic_DNA"/>
</dbReference>
<dbReference type="InterPro" id="IPR004042">
    <property type="entry name" value="Intein_endonuc_central"/>
</dbReference>
<proteinExistence type="predicted"/>
<evidence type="ECO:0000259" key="5">
    <source>
        <dbReference type="PROSITE" id="PS51192"/>
    </source>
</evidence>
<evidence type="ECO:0000256" key="2">
    <source>
        <dbReference type="PROSITE-ProRule" id="PRU00325"/>
    </source>
</evidence>
<feature type="domain" description="Helicase ATP-binding" evidence="5">
    <location>
        <begin position="993"/>
        <end position="1153"/>
    </location>
</feature>
<dbReference type="InterPro" id="IPR027434">
    <property type="entry name" value="Homing_endonucl"/>
</dbReference>
<dbReference type="Pfam" id="PF00176">
    <property type="entry name" value="SNF2-rel_dom"/>
    <property type="match status" value="1"/>
</dbReference>
<dbReference type="InterPro" id="IPR049730">
    <property type="entry name" value="SNF2/RAD54-like_C"/>
</dbReference>
<dbReference type="GO" id="GO:0008270">
    <property type="term" value="F:zinc ion binding"/>
    <property type="evidence" value="ECO:0007669"/>
    <property type="project" value="UniProtKB-KW"/>
</dbReference>
<dbReference type="SMART" id="SM00490">
    <property type="entry name" value="HELICc"/>
    <property type="match status" value="1"/>
</dbReference>
<dbReference type="InterPro" id="IPR000330">
    <property type="entry name" value="SNF2_N"/>
</dbReference>
<dbReference type="GO" id="GO:0005524">
    <property type="term" value="F:ATP binding"/>
    <property type="evidence" value="ECO:0007669"/>
    <property type="project" value="InterPro"/>
</dbReference>
<keyword evidence="2" id="KW-0862">Zinc</keyword>
<protein>
    <submittedName>
        <fullName evidence="7">SNF2-related protein</fullName>
    </submittedName>
</protein>
<keyword evidence="2" id="KW-0863">Zinc-finger</keyword>
<feature type="domain" description="DOD-type homing endonuclease" evidence="3">
    <location>
        <begin position="806"/>
        <end position="922"/>
    </location>
</feature>
<dbReference type="PROSITE" id="PS50819">
    <property type="entry name" value="INTEIN_ENDONUCLEASE"/>
    <property type="match status" value="1"/>
</dbReference>
<keyword evidence="2" id="KW-0479">Metal-binding</keyword>
<dbReference type="InterPro" id="IPR001650">
    <property type="entry name" value="Helicase_C-like"/>
</dbReference>
<dbReference type="InterPro" id="IPR004860">
    <property type="entry name" value="LAGLIDADG_dom"/>
</dbReference>
<dbReference type="InterPro" id="IPR038718">
    <property type="entry name" value="SNF2-like_sf"/>
</dbReference>
<dbReference type="RefSeq" id="WP_339095813.1">
    <property type="nucleotide sequence ID" value="NZ_CP149782.1"/>
</dbReference>
<keyword evidence="1" id="KW-0378">Hydrolase</keyword>
<evidence type="ECO:0000256" key="1">
    <source>
        <dbReference type="ARBA" id="ARBA00022801"/>
    </source>
</evidence>
<dbReference type="PANTHER" id="PTHR10799">
    <property type="entry name" value="SNF2/RAD54 HELICASE FAMILY"/>
    <property type="match status" value="1"/>
</dbReference>
<dbReference type="SUPFAM" id="SSF55608">
    <property type="entry name" value="Homing endonucleases"/>
    <property type="match status" value="1"/>
</dbReference>
<evidence type="ECO:0000259" key="3">
    <source>
        <dbReference type="PROSITE" id="PS50819"/>
    </source>
</evidence>
<dbReference type="PROSITE" id="PS50966">
    <property type="entry name" value="ZF_SWIM"/>
    <property type="match status" value="1"/>
</dbReference>
<dbReference type="InterPro" id="IPR007527">
    <property type="entry name" value="Znf_SWIM"/>
</dbReference>
<dbReference type="SUPFAM" id="SSF52540">
    <property type="entry name" value="P-loop containing nucleoside triphosphate hydrolases"/>
    <property type="match status" value="3"/>
</dbReference>
<evidence type="ECO:0000259" key="6">
    <source>
        <dbReference type="PROSITE" id="PS51194"/>
    </source>
</evidence>
<sequence>MKLSRLPHGFALDTAAQGLALRREAVQDITLAWTAQGWRASAAVLDGGQTFQAMAELTLPPEPRLLDSSCTCGRHRCRHVAALVLSTDPPEGQSPSQPQAAQPVVAAPVTEALDPRLKQWLAGFESEPDNSSGRGRQYELRYVLRVQSVSLQGGLPGQSRRAVLDVQRVPMKGGVPNLSAPEPYPLARKVGAWPSFVQRDSDALELLSVSTRPAHVSGRWNDPLYALVDHPATGLLISTLLDTGRLCWDDVSAPLRRADKVRAQPAWVTDESGLQSPALELEGTDDADLARVSQVVLPLGRPWVVDTAALTLAPVEVPGSPALLARFLTGPSVPPAQAPAVAQAMTAAALPIPAPLTVGTRQERLPYTPRLHLSGRTLAYQDLWNGAGRTENFAVAELRPAYGGHELRGPTTGKVVTVLSEQTVLQVPRQRAAEQRAERAFKDQGFVPLGQAFPEYLFPDAAQEFYTLGDEEAWLEFMQEGREALERQGIELVIHPDFPLHFAEVDDWYGEAQEGGGWFTLDLGIVVGGQRISLLPVLANLIAAQPELFTPGALAELDDDELIFAALDDGRKVPLPAGRVRSILGVLVELHLRELPPGPLRLPLLDAARLAELESALQARWVGAEKLLDLGKRLRDFGGIQEVAPPAGLHAEMRPYQLQGLAWLQFLREYELGGILADDMGLGKAQPLDAKVLTPLGWREMGELQVGDYVIGQSGQPTQIVGVYPQGERPIYRLTLTDGATVEADEEHLWHVNTPVRKRRGLPGRTLTTAQIAADLQDAAGNLKHYLPLVEAVQWPERPLPIDPYTLGALLGEEAADAELVTTGHAAVNSALHPQPFTAQFSASMRGNPGQEQMLRELGLHGKSGRDKFIPPDYLLGSPEQRLALLQGLLDTDGHAGEVVEYTSVSEHLARGVVELVQSLGGVARIRQKATSHTYGGEKKSGTAWRVTLKLPPHLEPFRLSSKRAAYRPPTKYPPTRGIKAVEFVGHKPAQCIAVAAADHLYVTEGYVVTHNTLQTLAHILKEKEEGRADLPTLVIAPTSVIGNWQAEAAKFTPGLRVLLLHGKDRHADFDQIPQADVVLTTYPLLPRDIDELRRFQYHLVILDEAQNIKNNKTAAAKAAGSLSARHRLALTGTPLENHLGELWSQFNFLAPGLLHDEKTFQKLYRTPIEKRGDTARQAALSARVRPFILRREKRDVARELPPKTEIPVRVTLEGDQRDLYETVRVTMQSRVREELAARGLARSTIAILDALLKLRQAVTDPRLVKLDAARTVESNAKLDWLEGNLPQMVEEGRRVLIFSGFATLLGHLEDFLKRENIPYSKITGQTKDRQKQIDAFQGGKTHVFLITLKAGGVGLNLTAADTVIHYDPWWNPAAEDQATDRAYRIGQDKPVFVYKLIAAGSVEERILDLQARKAALARGVLDGGLTDATQLTVQDLDRLFAPLELGEASADEEGELVEG</sequence>
<dbReference type="GO" id="GO:0016787">
    <property type="term" value="F:hydrolase activity"/>
    <property type="evidence" value="ECO:0007669"/>
    <property type="project" value="UniProtKB-KW"/>
</dbReference>
<dbReference type="Gene3D" id="3.40.50.10810">
    <property type="entry name" value="Tandem AAA-ATPase domain"/>
    <property type="match status" value="2"/>
</dbReference>
<dbReference type="PROSITE" id="PS51194">
    <property type="entry name" value="HELICASE_CTER"/>
    <property type="match status" value="1"/>
</dbReference>
<evidence type="ECO:0000313" key="7">
    <source>
        <dbReference type="EMBL" id="WYF44626.1"/>
    </source>
</evidence>
<name>A0AAU6Q1X4_9DEIO</name>
<dbReference type="GO" id="GO:0004519">
    <property type="term" value="F:endonuclease activity"/>
    <property type="evidence" value="ECO:0007669"/>
    <property type="project" value="InterPro"/>
</dbReference>
<accession>A0AAU6Q1X4</accession>
<gene>
    <name evidence="7" type="ORF">WDJ50_00480</name>
</gene>
<dbReference type="CDD" id="cd18793">
    <property type="entry name" value="SF2_C_SNF"/>
    <property type="match status" value="1"/>
</dbReference>
<dbReference type="Pfam" id="PF00271">
    <property type="entry name" value="Helicase_C"/>
    <property type="match status" value="1"/>
</dbReference>